<reference evidence="2" key="1">
    <citation type="journal article" date="2018" name="DNA Res.">
        <title>Multiple hybrid de novo genome assembly of finger millet, an orphan allotetraploid crop.</title>
        <authorList>
            <person name="Hatakeyama M."/>
            <person name="Aluri S."/>
            <person name="Balachadran M.T."/>
            <person name="Sivarajan S.R."/>
            <person name="Patrignani A."/>
            <person name="Gruter S."/>
            <person name="Poveda L."/>
            <person name="Shimizu-Inatsugi R."/>
            <person name="Baeten J."/>
            <person name="Francoijs K.J."/>
            <person name="Nataraja K.N."/>
            <person name="Reddy Y.A.N."/>
            <person name="Phadnis S."/>
            <person name="Ravikumar R.L."/>
            <person name="Schlapbach R."/>
            <person name="Sreeman S.M."/>
            <person name="Shimizu K.K."/>
        </authorList>
    </citation>
    <scope>NUCLEOTIDE SEQUENCE</scope>
</reference>
<organism evidence="2 3">
    <name type="scientific">Eleusine coracana subsp. coracana</name>
    <dbReference type="NCBI Taxonomy" id="191504"/>
    <lineage>
        <taxon>Eukaryota</taxon>
        <taxon>Viridiplantae</taxon>
        <taxon>Streptophyta</taxon>
        <taxon>Embryophyta</taxon>
        <taxon>Tracheophyta</taxon>
        <taxon>Spermatophyta</taxon>
        <taxon>Magnoliopsida</taxon>
        <taxon>Liliopsida</taxon>
        <taxon>Poales</taxon>
        <taxon>Poaceae</taxon>
        <taxon>PACMAD clade</taxon>
        <taxon>Chloridoideae</taxon>
        <taxon>Cynodonteae</taxon>
        <taxon>Eleusininae</taxon>
        <taxon>Eleusine</taxon>
    </lineage>
</organism>
<protein>
    <submittedName>
        <fullName evidence="2">Uncharacterized protein</fullName>
    </submittedName>
</protein>
<dbReference type="EMBL" id="BQKI01000073">
    <property type="protein sequence ID" value="GJN18623.1"/>
    <property type="molecule type" value="Genomic_DNA"/>
</dbReference>
<proteinExistence type="predicted"/>
<name>A0AAV5E882_ELECO</name>
<keyword evidence="3" id="KW-1185">Reference proteome</keyword>
<reference evidence="2" key="2">
    <citation type="submission" date="2021-12" db="EMBL/GenBank/DDBJ databases">
        <title>Resequencing data analysis of finger millet.</title>
        <authorList>
            <person name="Hatakeyama M."/>
            <person name="Aluri S."/>
            <person name="Balachadran M.T."/>
            <person name="Sivarajan S.R."/>
            <person name="Poveda L."/>
            <person name="Shimizu-Inatsugi R."/>
            <person name="Schlapbach R."/>
            <person name="Sreeman S.M."/>
            <person name="Shimizu K.K."/>
        </authorList>
    </citation>
    <scope>NUCLEOTIDE SEQUENCE</scope>
</reference>
<comment type="caution">
    <text evidence="2">The sequence shown here is derived from an EMBL/GenBank/DDBJ whole genome shotgun (WGS) entry which is preliminary data.</text>
</comment>
<evidence type="ECO:0000256" key="1">
    <source>
        <dbReference type="SAM" id="MobiDB-lite"/>
    </source>
</evidence>
<dbReference type="AlphaFoldDB" id="A0AAV5E882"/>
<evidence type="ECO:0000313" key="2">
    <source>
        <dbReference type="EMBL" id="GJN18623.1"/>
    </source>
</evidence>
<feature type="compositionally biased region" description="Basic and acidic residues" evidence="1">
    <location>
        <begin position="57"/>
        <end position="68"/>
    </location>
</feature>
<feature type="region of interest" description="Disordered" evidence="1">
    <location>
        <begin position="33"/>
        <end position="68"/>
    </location>
</feature>
<dbReference type="Proteomes" id="UP001054889">
    <property type="component" value="Unassembled WGS sequence"/>
</dbReference>
<gene>
    <name evidence="2" type="primary">gb05799</name>
    <name evidence="2" type="ORF">PR202_gb05799</name>
</gene>
<evidence type="ECO:0000313" key="3">
    <source>
        <dbReference type="Proteomes" id="UP001054889"/>
    </source>
</evidence>
<sequence length="68" mass="7321">MITVSVLPKADLTHEGLLLGESPPLSLLKAKRQLSNKKQGPAVLTAQKTFGPGGVRRPYDMADPMRGH</sequence>
<accession>A0AAV5E882</accession>